<name>A0A6A0BF00_9LACT</name>
<dbReference type="InterPro" id="IPR036390">
    <property type="entry name" value="WH_DNA-bd_sf"/>
</dbReference>
<keyword evidence="1 5" id="KW-0436">Ligase</keyword>
<feature type="binding site" evidence="5">
    <location>
        <position position="189"/>
    </location>
    <ligand>
        <name>biotin</name>
        <dbReference type="ChEBI" id="CHEBI:57586"/>
    </ligand>
</feature>
<dbReference type="InterPro" id="IPR004408">
    <property type="entry name" value="Biotin_CoA_COase_ligase"/>
</dbReference>
<keyword evidence="5" id="KW-0678">Repressor</keyword>
<dbReference type="GO" id="GO:0005737">
    <property type="term" value="C:cytoplasm"/>
    <property type="evidence" value="ECO:0007669"/>
    <property type="project" value="TreeGrafter"/>
</dbReference>
<keyword evidence="5" id="KW-0804">Transcription</keyword>
<sequence>MITSTAENILKTLIANENAWVSGQTLAKQLNLSRAAIWKAIANLTTDGFNIESQRGPGKGYRYIPNEKMSVTGIIHKLKFPIAVYVFDVLSSTNTFAKQALISEEITEPTAIIANVQTKGAGHFGRAFVSPAQTGLYISFALPLAPDSVVIPSLLATASAVAVARMLKQLLDIQIDFNWINDLYYHDKKVGGILTEAMVNFESQTYSALIVGIGLNLTNQQTELGAITDKLEISRNQIAACLINHFFALYNSYQDGLFLDDYRTSLLNIGKTVTIKSGQQVITGIAEGIDDKGQLLLHTPTGKIRLAGGEMLITQI</sequence>
<evidence type="ECO:0000259" key="7">
    <source>
        <dbReference type="Pfam" id="PF03099"/>
    </source>
</evidence>
<dbReference type="InterPro" id="IPR008988">
    <property type="entry name" value="Transcriptional_repressor_C"/>
</dbReference>
<evidence type="ECO:0000259" key="8">
    <source>
        <dbReference type="Pfam" id="PF08279"/>
    </source>
</evidence>
<comment type="function">
    <text evidence="5">Acts both as a biotin--[acetyl-CoA-carboxylase] ligase and a repressor.</text>
</comment>
<comment type="caution">
    <text evidence="5">Lacks conserved residue(s) required for the propagation of feature annotation.</text>
</comment>
<dbReference type="RefSeq" id="WP_172209792.1">
    <property type="nucleotide sequence ID" value="NZ_BLLI01000082.1"/>
</dbReference>
<feature type="DNA-binding region" description="H-T-H motif" evidence="5">
    <location>
        <begin position="23"/>
        <end position="42"/>
    </location>
</feature>
<dbReference type="InterPro" id="IPR030855">
    <property type="entry name" value="Bifunct_BirA"/>
</dbReference>
<reference evidence="9 10" key="1">
    <citation type="submission" date="2020-02" db="EMBL/GenBank/DDBJ databases">
        <title>Draft genome sequence of Lactococcus sp. Hs30E4-3.</title>
        <authorList>
            <person name="Noda S."/>
            <person name="Yuki M."/>
            <person name="Ohkuma M."/>
        </authorList>
    </citation>
    <scope>NUCLEOTIDE SEQUENCE [LARGE SCALE GENOMIC DNA]</scope>
    <source>
        <strain evidence="9 10">Hs30E4-3</strain>
    </source>
</reference>
<evidence type="ECO:0000256" key="2">
    <source>
        <dbReference type="ARBA" id="ARBA00022741"/>
    </source>
</evidence>
<dbReference type="HAMAP" id="MF_00978">
    <property type="entry name" value="Bifunct_BirA"/>
    <property type="match status" value="1"/>
</dbReference>
<dbReference type="GO" id="GO:0005524">
    <property type="term" value="F:ATP binding"/>
    <property type="evidence" value="ECO:0007669"/>
    <property type="project" value="UniProtKB-UniRule"/>
</dbReference>
<dbReference type="EMBL" id="BLLI01000082">
    <property type="protein sequence ID" value="GFH43356.1"/>
    <property type="molecule type" value="Genomic_DNA"/>
</dbReference>
<dbReference type="Gene3D" id="1.10.10.10">
    <property type="entry name" value="Winged helix-like DNA-binding domain superfamily/Winged helix DNA-binding domain"/>
    <property type="match status" value="1"/>
</dbReference>
<dbReference type="EC" id="6.3.4.15" evidence="5"/>
<keyword evidence="5" id="KW-0238">DNA-binding</keyword>
<dbReference type="Gene3D" id="2.30.30.100">
    <property type="match status" value="1"/>
</dbReference>
<evidence type="ECO:0000256" key="5">
    <source>
        <dbReference type="HAMAP-Rule" id="MF_00978"/>
    </source>
</evidence>
<keyword evidence="10" id="KW-1185">Reference proteome</keyword>
<dbReference type="SUPFAM" id="SSF46785">
    <property type="entry name" value="Winged helix' DNA-binding domain"/>
    <property type="match status" value="1"/>
</dbReference>
<dbReference type="AlphaFoldDB" id="A0A6A0BF00"/>
<keyword evidence="5" id="KW-0805">Transcription regulation</keyword>
<accession>A0A6A0BF00</accession>
<gene>
    <name evidence="5 9" type="primary">birA</name>
    <name evidence="9" type="ORF">Hs30E_19070</name>
</gene>
<dbReference type="InterPro" id="IPR036388">
    <property type="entry name" value="WH-like_DNA-bd_sf"/>
</dbReference>
<dbReference type="SUPFAM" id="SSF50037">
    <property type="entry name" value="C-terminal domain of transcriptional repressors"/>
    <property type="match status" value="1"/>
</dbReference>
<feature type="domain" description="Helix-turn-helix type 11" evidence="8">
    <location>
        <begin position="7"/>
        <end position="62"/>
    </location>
</feature>
<dbReference type="Pfam" id="PF03099">
    <property type="entry name" value="BPL_LplA_LipB"/>
    <property type="match status" value="1"/>
</dbReference>
<feature type="domain" description="Biotin protein ligase C-terminal" evidence="6">
    <location>
        <begin position="269"/>
        <end position="311"/>
    </location>
</feature>
<dbReference type="GO" id="GO:0004077">
    <property type="term" value="F:biotin--[biotin carboxyl-carrier protein] ligase activity"/>
    <property type="evidence" value="ECO:0007669"/>
    <property type="project" value="UniProtKB-UniRule"/>
</dbReference>
<dbReference type="GO" id="GO:0016740">
    <property type="term" value="F:transferase activity"/>
    <property type="evidence" value="ECO:0007669"/>
    <property type="project" value="UniProtKB-ARBA"/>
</dbReference>
<dbReference type="Proteomes" id="UP000480303">
    <property type="component" value="Unassembled WGS sequence"/>
</dbReference>
<dbReference type="GO" id="GO:0009249">
    <property type="term" value="P:protein lipoylation"/>
    <property type="evidence" value="ECO:0007669"/>
    <property type="project" value="UniProtKB-ARBA"/>
</dbReference>
<dbReference type="InterPro" id="IPR003142">
    <property type="entry name" value="BPL_C"/>
</dbReference>
<feature type="binding site" evidence="5">
    <location>
        <position position="117"/>
    </location>
    <ligand>
        <name>biotin</name>
        <dbReference type="ChEBI" id="CHEBI:57586"/>
    </ligand>
</feature>
<comment type="caution">
    <text evidence="9">The sequence shown here is derived from an EMBL/GenBank/DDBJ whole genome shotgun (WGS) entry which is preliminary data.</text>
</comment>
<comment type="catalytic activity">
    <reaction evidence="5">
        <text>biotin + L-lysyl-[protein] + ATP = N(6)-biotinyl-L-lysyl-[protein] + AMP + diphosphate + H(+)</text>
        <dbReference type="Rhea" id="RHEA:11756"/>
        <dbReference type="Rhea" id="RHEA-COMP:9752"/>
        <dbReference type="Rhea" id="RHEA-COMP:10505"/>
        <dbReference type="ChEBI" id="CHEBI:15378"/>
        <dbReference type="ChEBI" id="CHEBI:29969"/>
        <dbReference type="ChEBI" id="CHEBI:30616"/>
        <dbReference type="ChEBI" id="CHEBI:33019"/>
        <dbReference type="ChEBI" id="CHEBI:57586"/>
        <dbReference type="ChEBI" id="CHEBI:83144"/>
        <dbReference type="ChEBI" id="CHEBI:456215"/>
        <dbReference type="EC" id="6.3.4.15"/>
    </reaction>
</comment>
<keyword evidence="2 5" id="KW-0547">Nucleotide-binding</keyword>
<feature type="binding site" evidence="5">
    <location>
        <begin position="92"/>
        <end position="94"/>
    </location>
    <ligand>
        <name>biotin</name>
        <dbReference type="ChEBI" id="CHEBI:57586"/>
    </ligand>
</feature>
<evidence type="ECO:0000313" key="9">
    <source>
        <dbReference type="EMBL" id="GFH43356.1"/>
    </source>
</evidence>
<comment type="similarity">
    <text evidence="5">Belongs to the biotin--protein ligase family.</text>
</comment>
<evidence type="ECO:0000256" key="3">
    <source>
        <dbReference type="ARBA" id="ARBA00022840"/>
    </source>
</evidence>
<keyword evidence="4 5" id="KW-0092">Biotin</keyword>
<dbReference type="NCBIfam" id="TIGR00121">
    <property type="entry name" value="birA_ligase"/>
    <property type="match status" value="1"/>
</dbReference>
<dbReference type="PANTHER" id="PTHR12835">
    <property type="entry name" value="BIOTIN PROTEIN LIGASE"/>
    <property type="match status" value="1"/>
</dbReference>
<dbReference type="SUPFAM" id="SSF55681">
    <property type="entry name" value="Class II aaRS and biotin synthetases"/>
    <property type="match status" value="1"/>
</dbReference>
<evidence type="ECO:0000313" key="10">
    <source>
        <dbReference type="Proteomes" id="UP000480303"/>
    </source>
</evidence>
<dbReference type="GO" id="GO:0003677">
    <property type="term" value="F:DNA binding"/>
    <property type="evidence" value="ECO:0007669"/>
    <property type="project" value="UniProtKB-UniRule"/>
</dbReference>
<evidence type="ECO:0000256" key="4">
    <source>
        <dbReference type="ARBA" id="ARBA00023267"/>
    </source>
</evidence>
<evidence type="ECO:0000256" key="1">
    <source>
        <dbReference type="ARBA" id="ARBA00022598"/>
    </source>
</evidence>
<dbReference type="InterPro" id="IPR045864">
    <property type="entry name" value="aa-tRNA-synth_II/BPL/LPL"/>
</dbReference>
<evidence type="ECO:0000259" key="6">
    <source>
        <dbReference type="Pfam" id="PF02237"/>
    </source>
</evidence>
<proteinExistence type="inferred from homology"/>
<dbReference type="GO" id="GO:0006355">
    <property type="term" value="P:regulation of DNA-templated transcription"/>
    <property type="evidence" value="ECO:0007669"/>
    <property type="project" value="UniProtKB-UniRule"/>
</dbReference>
<dbReference type="Pfam" id="PF08279">
    <property type="entry name" value="HTH_11"/>
    <property type="match status" value="1"/>
</dbReference>
<keyword evidence="3 5" id="KW-0067">ATP-binding</keyword>
<dbReference type="PANTHER" id="PTHR12835:SF5">
    <property type="entry name" value="BIOTIN--PROTEIN LIGASE"/>
    <property type="match status" value="1"/>
</dbReference>
<dbReference type="InterPro" id="IPR013196">
    <property type="entry name" value="HTH_11"/>
</dbReference>
<dbReference type="Pfam" id="PF02237">
    <property type="entry name" value="BPL_C"/>
    <property type="match status" value="1"/>
</dbReference>
<organism evidence="9 10">
    <name type="scientific">Pseudolactococcus hodotermopsidis</name>
    <dbReference type="NCBI Taxonomy" id="2709157"/>
    <lineage>
        <taxon>Bacteria</taxon>
        <taxon>Bacillati</taxon>
        <taxon>Bacillota</taxon>
        <taxon>Bacilli</taxon>
        <taxon>Lactobacillales</taxon>
        <taxon>Streptococcaceae</taxon>
        <taxon>Pseudolactococcus</taxon>
    </lineage>
</organism>
<dbReference type="Gene3D" id="3.30.930.10">
    <property type="entry name" value="Bira Bifunctional Protein, Domain 2"/>
    <property type="match status" value="1"/>
</dbReference>
<protein>
    <recommendedName>
        <fullName evidence="5">Bifunctional ligase/repressor BirA</fullName>
    </recommendedName>
    <alternativeName>
        <fullName evidence="5">Biotin--[acetyl-CoA-carboxylase] ligase</fullName>
        <ecNumber evidence="5">6.3.4.15</ecNumber>
    </alternativeName>
    <alternativeName>
        <fullName evidence="5">Biotin--protein ligase</fullName>
    </alternativeName>
    <alternativeName>
        <fullName evidence="5">Biotin-[acetyl-CoA carboxylase] synthetase</fullName>
    </alternativeName>
</protein>
<feature type="domain" description="BPL/LPL catalytic" evidence="7">
    <location>
        <begin position="86"/>
        <end position="216"/>
    </location>
</feature>
<dbReference type="InterPro" id="IPR004143">
    <property type="entry name" value="BPL_LPL_catalytic"/>
</dbReference>